<dbReference type="PROSITE" id="PS00211">
    <property type="entry name" value="ABC_TRANSPORTER_1"/>
    <property type="match status" value="1"/>
</dbReference>
<proteinExistence type="inferred from homology"/>
<dbReference type="SMART" id="SM00382">
    <property type="entry name" value="AAA"/>
    <property type="match status" value="1"/>
</dbReference>
<reference evidence="6 7" key="1">
    <citation type="submission" date="2022-12" db="EMBL/GenBank/DDBJ databases">
        <title>Metagenome assembled genome from gulf of manar.</title>
        <authorList>
            <person name="Kohli P."/>
            <person name="Pk S."/>
            <person name="Venkata Ramana C."/>
            <person name="Sasikala C."/>
        </authorList>
    </citation>
    <scope>NUCLEOTIDE SEQUENCE [LARGE SCALE GENOMIC DNA]</scope>
    <source>
        <strain evidence="6">JB008</strain>
    </source>
</reference>
<sequence>MGKSSNMNNNITKPLPGGVSLQLYNSADETIFESAGKWLYPLFEVEDYLHAMAFKAADIFLHDRIAGRAAASLISRMGFRRCFIDTISVPALEVFERYGVNCGYNQLVDKIECRTEDLITNEMDLDHVYRMLRKRAGRLQGIDLEIKELEAGYDGKKILKGLNIRMRAGDQLVIAGDNGTGKSTMLKTLIGRLQPFSGEIILGGMPQARVKKIPSPVGYVNQSIKQTEFPITAEEVVSLGLLGQKLSKSESEYQIEVSMRRTGCFHLAGRNINTLSGGEKQRVSLARCLAQKAGLILMDEPTSFLDRESKDEFLDVLTHVVRSHMPTILLVSHDHEWVERLGWPVKTLKDGVLCSTC</sequence>
<protein>
    <submittedName>
        <fullName evidence="6">DUF1893 domain-containing protein</fullName>
    </submittedName>
</protein>
<evidence type="ECO:0000256" key="1">
    <source>
        <dbReference type="ARBA" id="ARBA00005417"/>
    </source>
</evidence>
<dbReference type="InterPro" id="IPR003439">
    <property type="entry name" value="ABC_transporter-like_ATP-bd"/>
</dbReference>
<dbReference type="InterPro" id="IPR050153">
    <property type="entry name" value="Metal_Ion_Import_ABC"/>
</dbReference>
<dbReference type="InterPro" id="IPR037081">
    <property type="entry name" value="Hyp_TM1506"/>
</dbReference>
<dbReference type="Proteomes" id="UP001221217">
    <property type="component" value="Unassembled WGS sequence"/>
</dbReference>
<comment type="caution">
    <text evidence="6">The sequence shown here is derived from an EMBL/GenBank/DDBJ whole genome shotgun (WGS) entry which is preliminary data.</text>
</comment>
<comment type="similarity">
    <text evidence="1">Belongs to the ABC transporter superfamily.</text>
</comment>
<dbReference type="Pfam" id="PF08973">
    <property type="entry name" value="TM1506"/>
    <property type="match status" value="1"/>
</dbReference>
<evidence type="ECO:0000256" key="4">
    <source>
        <dbReference type="ARBA" id="ARBA00022840"/>
    </source>
</evidence>
<dbReference type="Gene3D" id="3.40.140.30">
    <property type="entry name" value="Hypothetical protein TM1506"/>
    <property type="match status" value="1"/>
</dbReference>
<dbReference type="SUPFAM" id="SSF52540">
    <property type="entry name" value="P-loop containing nucleoside triphosphate hydrolases"/>
    <property type="match status" value="1"/>
</dbReference>
<keyword evidence="2" id="KW-0813">Transport</keyword>
<evidence type="ECO:0000256" key="2">
    <source>
        <dbReference type="ARBA" id="ARBA00022448"/>
    </source>
</evidence>
<gene>
    <name evidence="6" type="ORF">PQJ61_08400</name>
</gene>
<dbReference type="EMBL" id="JAQQAL010000017">
    <property type="protein sequence ID" value="MDC7226772.1"/>
    <property type="molecule type" value="Genomic_DNA"/>
</dbReference>
<dbReference type="InterPro" id="IPR003593">
    <property type="entry name" value="AAA+_ATPase"/>
</dbReference>
<dbReference type="InterPro" id="IPR015067">
    <property type="entry name" value="DUF1893_TM1506-like"/>
</dbReference>
<dbReference type="InterPro" id="IPR027417">
    <property type="entry name" value="P-loop_NTPase"/>
</dbReference>
<feature type="domain" description="ABC transporter" evidence="5">
    <location>
        <begin position="144"/>
        <end position="356"/>
    </location>
</feature>
<dbReference type="SUPFAM" id="SSF53927">
    <property type="entry name" value="Cytidine deaminase-like"/>
    <property type="match status" value="1"/>
</dbReference>
<evidence type="ECO:0000256" key="3">
    <source>
        <dbReference type="ARBA" id="ARBA00022741"/>
    </source>
</evidence>
<keyword evidence="3" id="KW-0547">Nucleotide-binding</keyword>
<dbReference type="InterPro" id="IPR016193">
    <property type="entry name" value="Cytidine_deaminase-like"/>
</dbReference>
<evidence type="ECO:0000259" key="5">
    <source>
        <dbReference type="PROSITE" id="PS50893"/>
    </source>
</evidence>
<accession>A0AAJ1MJP4</accession>
<dbReference type="AlphaFoldDB" id="A0AAJ1MJP4"/>
<dbReference type="Gene3D" id="3.40.50.300">
    <property type="entry name" value="P-loop containing nucleotide triphosphate hydrolases"/>
    <property type="match status" value="1"/>
</dbReference>
<dbReference type="Pfam" id="PF00005">
    <property type="entry name" value="ABC_tran"/>
    <property type="match status" value="1"/>
</dbReference>
<evidence type="ECO:0000313" key="7">
    <source>
        <dbReference type="Proteomes" id="UP001221217"/>
    </source>
</evidence>
<organism evidence="6 7">
    <name type="scientific">Candidatus Thalassospirochaeta sargassi</name>
    <dbReference type="NCBI Taxonomy" id="3119039"/>
    <lineage>
        <taxon>Bacteria</taxon>
        <taxon>Pseudomonadati</taxon>
        <taxon>Spirochaetota</taxon>
        <taxon>Spirochaetia</taxon>
        <taxon>Spirochaetales</taxon>
        <taxon>Spirochaetaceae</taxon>
        <taxon>Candidatus Thalassospirochaeta</taxon>
    </lineage>
</organism>
<evidence type="ECO:0000313" key="6">
    <source>
        <dbReference type="EMBL" id="MDC7226772.1"/>
    </source>
</evidence>
<dbReference type="PANTHER" id="PTHR42734">
    <property type="entry name" value="METAL TRANSPORT SYSTEM ATP-BINDING PROTEIN TM_0124-RELATED"/>
    <property type="match status" value="1"/>
</dbReference>
<dbReference type="InterPro" id="IPR017871">
    <property type="entry name" value="ABC_transporter-like_CS"/>
</dbReference>
<dbReference type="GO" id="GO:0016887">
    <property type="term" value="F:ATP hydrolysis activity"/>
    <property type="evidence" value="ECO:0007669"/>
    <property type="project" value="InterPro"/>
</dbReference>
<name>A0AAJ1MJP4_9SPIO</name>
<dbReference type="PANTHER" id="PTHR42734:SF17">
    <property type="entry name" value="METAL TRANSPORT SYSTEM ATP-BINDING PROTEIN TM_0124-RELATED"/>
    <property type="match status" value="1"/>
</dbReference>
<dbReference type="PROSITE" id="PS50893">
    <property type="entry name" value="ABC_TRANSPORTER_2"/>
    <property type="match status" value="1"/>
</dbReference>
<dbReference type="GO" id="GO:0005524">
    <property type="term" value="F:ATP binding"/>
    <property type="evidence" value="ECO:0007669"/>
    <property type="project" value="UniProtKB-KW"/>
</dbReference>
<keyword evidence="4" id="KW-0067">ATP-binding</keyword>